<dbReference type="SUPFAM" id="SSF55103">
    <property type="entry name" value="FAD-linked oxidases, C-terminal domain"/>
    <property type="match status" value="1"/>
</dbReference>
<evidence type="ECO:0000256" key="4">
    <source>
        <dbReference type="ARBA" id="ARBA00023002"/>
    </source>
</evidence>
<dbReference type="OrthoDB" id="5382203at2759"/>
<comment type="cofactor">
    <cofactor evidence="1">
        <name>FAD</name>
        <dbReference type="ChEBI" id="CHEBI:57692"/>
    </cofactor>
</comment>
<feature type="region of interest" description="Disordered" evidence="5">
    <location>
        <begin position="1144"/>
        <end position="1180"/>
    </location>
</feature>
<feature type="compositionally biased region" description="Basic and acidic residues" evidence="5">
    <location>
        <begin position="641"/>
        <end position="653"/>
    </location>
</feature>
<dbReference type="EMBL" id="JAGMVJ010000002">
    <property type="protein sequence ID" value="KAH7093335.1"/>
    <property type="molecule type" value="Genomic_DNA"/>
</dbReference>
<dbReference type="GO" id="GO:0008720">
    <property type="term" value="F:D-lactate dehydrogenase (NAD+) activity"/>
    <property type="evidence" value="ECO:0007669"/>
    <property type="project" value="TreeGrafter"/>
</dbReference>
<feature type="domain" description="FAD-binding PCMH-type" evidence="6">
    <location>
        <begin position="1244"/>
        <end position="1421"/>
    </location>
</feature>
<proteinExistence type="predicted"/>
<dbReference type="InterPro" id="IPR016166">
    <property type="entry name" value="FAD-bd_PCMH"/>
</dbReference>
<evidence type="ECO:0000313" key="7">
    <source>
        <dbReference type="EMBL" id="KAH7093335.1"/>
    </source>
</evidence>
<feature type="compositionally biased region" description="Basic and acidic residues" evidence="5">
    <location>
        <begin position="447"/>
        <end position="458"/>
    </location>
</feature>
<feature type="compositionally biased region" description="Polar residues" evidence="5">
    <location>
        <begin position="359"/>
        <end position="370"/>
    </location>
</feature>
<evidence type="ECO:0000313" key="8">
    <source>
        <dbReference type="Proteomes" id="UP000813461"/>
    </source>
</evidence>
<evidence type="ECO:0000259" key="6">
    <source>
        <dbReference type="PROSITE" id="PS51387"/>
    </source>
</evidence>
<comment type="caution">
    <text evidence="7">The sequence shown here is derived from an EMBL/GenBank/DDBJ whole genome shotgun (WGS) entry which is preliminary data.</text>
</comment>
<keyword evidence="3" id="KW-0274">FAD</keyword>
<reference evidence="7" key="1">
    <citation type="journal article" date="2021" name="Nat. Commun.">
        <title>Genetic determinants of endophytism in the Arabidopsis root mycobiome.</title>
        <authorList>
            <person name="Mesny F."/>
            <person name="Miyauchi S."/>
            <person name="Thiergart T."/>
            <person name="Pickel B."/>
            <person name="Atanasova L."/>
            <person name="Karlsson M."/>
            <person name="Huettel B."/>
            <person name="Barry K.W."/>
            <person name="Haridas S."/>
            <person name="Chen C."/>
            <person name="Bauer D."/>
            <person name="Andreopoulos W."/>
            <person name="Pangilinan J."/>
            <person name="LaButti K."/>
            <person name="Riley R."/>
            <person name="Lipzen A."/>
            <person name="Clum A."/>
            <person name="Drula E."/>
            <person name="Henrissat B."/>
            <person name="Kohler A."/>
            <person name="Grigoriev I.V."/>
            <person name="Martin F.M."/>
            <person name="Hacquard S."/>
        </authorList>
    </citation>
    <scope>NUCLEOTIDE SEQUENCE</scope>
    <source>
        <strain evidence="7">MPI-SDFR-AT-0120</strain>
    </source>
</reference>
<feature type="region of interest" description="Disordered" evidence="5">
    <location>
        <begin position="437"/>
        <end position="467"/>
    </location>
</feature>
<dbReference type="SUPFAM" id="SSF56176">
    <property type="entry name" value="FAD-binding/transporter-associated domain-like"/>
    <property type="match status" value="1"/>
</dbReference>
<accession>A0A8K0W435</accession>
<keyword evidence="2" id="KW-0285">Flavoprotein</keyword>
<dbReference type="GO" id="GO:1903457">
    <property type="term" value="P:lactate catabolic process"/>
    <property type="evidence" value="ECO:0007669"/>
    <property type="project" value="TreeGrafter"/>
</dbReference>
<evidence type="ECO:0000256" key="1">
    <source>
        <dbReference type="ARBA" id="ARBA00001974"/>
    </source>
</evidence>
<feature type="region of interest" description="Disordered" evidence="5">
    <location>
        <begin position="1050"/>
        <end position="1111"/>
    </location>
</feature>
<feature type="compositionally biased region" description="Polar residues" evidence="5">
    <location>
        <begin position="615"/>
        <end position="630"/>
    </location>
</feature>
<feature type="compositionally biased region" description="Polar residues" evidence="5">
    <location>
        <begin position="659"/>
        <end position="670"/>
    </location>
</feature>
<feature type="region of interest" description="Disordered" evidence="5">
    <location>
        <begin position="1211"/>
        <end position="1245"/>
    </location>
</feature>
<keyword evidence="4" id="KW-0560">Oxidoreductase</keyword>
<dbReference type="FunFam" id="3.30.465.10:FF:000016">
    <property type="entry name" value="probable D-lactate dehydrogenase, mitochondrial"/>
    <property type="match status" value="1"/>
</dbReference>
<feature type="compositionally biased region" description="Polar residues" evidence="5">
    <location>
        <begin position="1050"/>
        <end position="1064"/>
    </location>
</feature>
<dbReference type="InterPro" id="IPR036318">
    <property type="entry name" value="FAD-bd_PCMH-like_sf"/>
</dbReference>
<feature type="compositionally biased region" description="Basic and acidic residues" evidence="5">
    <location>
        <begin position="726"/>
        <end position="737"/>
    </location>
</feature>
<feature type="region of interest" description="Disordered" evidence="5">
    <location>
        <begin position="490"/>
        <end position="995"/>
    </location>
</feature>
<dbReference type="InterPro" id="IPR006094">
    <property type="entry name" value="Oxid_FAD_bind_N"/>
</dbReference>
<dbReference type="PANTHER" id="PTHR11748:SF116">
    <property type="entry name" value="D-LACTATE DEHYDROGENASE (CYTOCHROME) (AFU_ORTHOLOGUE AFUA_7G02560)"/>
    <property type="match status" value="1"/>
</dbReference>
<keyword evidence="8" id="KW-1185">Reference proteome</keyword>
<gene>
    <name evidence="7" type="ORF">FB567DRAFT_557307</name>
</gene>
<feature type="compositionally biased region" description="Basic and acidic residues" evidence="5">
    <location>
        <begin position="790"/>
        <end position="810"/>
    </location>
</feature>
<dbReference type="Gene3D" id="1.10.45.10">
    <property type="entry name" value="Vanillyl-alcohol Oxidase, Chain A, domain 4"/>
    <property type="match status" value="1"/>
</dbReference>
<evidence type="ECO:0000256" key="3">
    <source>
        <dbReference type="ARBA" id="ARBA00022827"/>
    </source>
</evidence>
<dbReference type="PANTHER" id="PTHR11748">
    <property type="entry name" value="D-LACTATE DEHYDROGENASE"/>
    <property type="match status" value="1"/>
</dbReference>
<protein>
    <recommendedName>
        <fullName evidence="6">FAD-binding PCMH-type domain-containing protein</fullName>
    </recommendedName>
</protein>
<dbReference type="InterPro" id="IPR016164">
    <property type="entry name" value="FAD-linked_Oxase-like_C"/>
</dbReference>
<feature type="compositionally biased region" description="Polar residues" evidence="5">
    <location>
        <begin position="915"/>
        <end position="943"/>
    </location>
</feature>
<dbReference type="Proteomes" id="UP000813461">
    <property type="component" value="Unassembled WGS sequence"/>
</dbReference>
<dbReference type="InterPro" id="IPR016169">
    <property type="entry name" value="FAD-bd_PCMH_sub2"/>
</dbReference>
<feature type="region of interest" description="Disordered" evidence="5">
    <location>
        <begin position="354"/>
        <end position="373"/>
    </location>
</feature>
<dbReference type="GO" id="GO:0071949">
    <property type="term" value="F:FAD binding"/>
    <property type="evidence" value="ECO:0007669"/>
    <property type="project" value="InterPro"/>
</dbReference>
<sequence>MASARSSRAPSFSSDRPSVASSITFQMPTTVRPAPAYIAASVASQIVTDHHNAQLREEDADSEELENAVFSEQALSLLNAFLDHLLFAFLSSARSPSLTAIRPAIADVLKPRLAREATEAADEELQGLLAGEDEEFPAQDGRPVDKWDVEKVWKRTRLRIMVYTRLGELEDEDEEKYVQQERGLSMDDDEDDEAGLVSWASAIFLTSVVEYVAEQTLLVAGSAAFARMAAKMKKLAQEQDESGEPTFERLVIEEPDVEKIALNSALGRLWRTWRKRVRSPISPMSPGRGIRPVSSYSSLHRRKMSHDTVDGQHSPIPEHTPTETEIAANIPLPIGHNDVNEIEVPGLARTFETDDESAGMQTPVPNNRRPSSAMLIAPPETRRRTTRDRPLSMPPPVALPFTVAPLISKAEPVAAAEAETPFQTPMEYATKRRSFMALEEQPSLPSKEQEAQEEHESSESPQEADADMMAFAASTGMGFRMSTVDPITTEVPEKEEEEADIPSAGGYESEPKIMKSKRMSVEKTGPPGIVRTFSTRSSSLRSATTPVATPKASQQPEARSYLDDSHSTDEEAESHAIGVARTSDIPIRSTPTPPIDTFTDRGKHAAHGGYVEVQPRQTAPTSISVRNTPSPDARPVVPDRSVARKDLHKRDLSGEDYATANQYPNVTSAPRRQDGPPKSRGASLPSLKEVDSNNGRQRTPPETVPTPTTPQRSPNRDIPIIGSERPVQRKSTDDSKRSIRGAPGGSPGSEKSGVQRVASSSSRKKSGSFTAKHSGRDSEASQRSQVLRGRMSEEDREREFDSLVKGEETVKFTLTPQTVRDIDPTRPPVSNVTVHPRVNADRDNSFGTANLPNRSTSRSKGPVAAQTKASPSRKVVTRPLAREPRIDNESMRDFADFIRSTGPTPGQEKPVQPFVNISGNGPKAANNSTSSLGRKLSTKQNGSHMDGPSAKPRINMEPRSPAGLSSGNDDLIDFIRQGPPNSSTGQPRIPRSVAPFRTTVDSDQFDTMLGGNNVESAYGSTASTLDSKNSAQTINSRTGLIPEPKVVQPAYSNTPQKLSGNMASNAEPHITKTRRRVKDPYAIDMSDDEDEDQLTALPPSSQPQPQSQAPRQESLMDFLNGMDPPSNNKPQPFMLSPETIAAAKARATASNSTLSSTHTATRNGPGPYGAISSTSVASDAPRAYKPRLQARAPAVGDVRAGKTSTSDLADFLRNSGPPEPVAPVVQANGKEEKKTNLPQSPAPPNHIPKLVVFPNSTHQTSLILSACHARRIAVTSFGAGTSFGGALSSIHSGICISFEHMTSIIALHENDMDITVQPGLGWVALNAQIAHTGLFFPVDPAPSASIGGMIGMSCSGTNAYRYGTMKEWVISLTVVFADGKVVRTHRRPRKSAAGYDITHLIIGSEGTLGLVTEATLRLAALPRNLHVGVATFDSFDAGVDLVVRLQREGEKLEALELADGAQMHCLNYSKLSTQHFDEVPTLFFKVAGSSQQVVDAQIELVERLAREALAGSFEVTNEEKRIGVLWGARKAMGTALVMMKKNPTDVFIHSDCAVPISNLAALVSGTHALIQKANNDGGHDWFCANVGHIGDGNVHSSIICPAEDKEEGEAVLKDVARLALRLEGTVTGEHGVGLELRGVLEEEVGSAGVEVMRAVKRSLDERGILNPDKVFELERRGGDSGVKL</sequence>
<dbReference type="PROSITE" id="PS51387">
    <property type="entry name" value="FAD_PCMH"/>
    <property type="match status" value="1"/>
</dbReference>
<dbReference type="Pfam" id="PF02913">
    <property type="entry name" value="FAD-oxidase_C"/>
    <property type="match status" value="1"/>
</dbReference>
<dbReference type="GO" id="GO:0004458">
    <property type="term" value="F:D-lactate dehydrogenase (cytochrome) activity"/>
    <property type="evidence" value="ECO:0007669"/>
    <property type="project" value="TreeGrafter"/>
</dbReference>
<feature type="compositionally biased region" description="Basic and acidic residues" evidence="5">
    <location>
        <begin position="560"/>
        <end position="569"/>
    </location>
</feature>
<feature type="compositionally biased region" description="Basic and acidic residues" evidence="5">
    <location>
        <begin position="880"/>
        <end position="896"/>
    </location>
</feature>
<dbReference type="InterPro" id="IPR016171">
    <property type="entry name" value="Vanillyl_alc_oxidase_C-sub2"/>
</dbReference>
<dbReference type="GO" id="GO:0005739">
    <property type="term" value="C:mitochondrion"/>
    <property type="evidence" value="ECO:0007669"/>
    <property type="project" value="TreeGrafter"/>
</dbReference>
<feature type="compositionally biased region" description="Polar residues" evidence="5">
    <location>
        <begin position="1150"/>
        <end position="1162"/>
    </location>
</feature>
<feature type="compositionally biased region" description="Polar residues" evidence="5">
    <location>
        <begin position="845"/>
        <end position="859"/>
    </location>
</feature>
<evidence type="ECO:0000256" key="2">
    <source>
        <dbReference type="ARBA" id="ARBA00022630"/>
    </source>
</evidence>
<dbReference type="InterPro" id="IPR004113">
    <property type="entry name" value="FAD-bd_oxidored_4_C"/>
</dbReference>
<organism evidence="7 8">
    <name type="scientific">Paraphoma chrysanthemicola</name>
    <dbReference type="NCBI Taxonomy" id="798071"/>
    <lineage>
        <taxon>Eukaryota</taxon>
        <taxon>Fungi</taxon>
        <taxon>Dikarya</taxon>
        <taxon>Ascomycota</taxon>
        <taxon>Pezizomycotina</taxon>
        <taxon>Dothideomycetes</taxon>
        <taxon>Pleosporomycetidae</taxon>
        <taxon>Pleosporales</taxon>
        <taxon>Pleosporineae</taxon>
        <taxon>Phaeosphaeriaceae</taxon>
        <taxon>Paraphoma</taxon>
    </lineage>
</organism>
<feature type="compositionally biased region" description="Low complexity" evidence="5">
    <location>
        <begin position="531"/>
        <end position="545"/>
    </location>
</feature>
<dbReference type="Gene3D" id="3.30.70.2740">
    <property type="match status" value="1"/>
</dbReference>
<evidence type="ECO:0000256" key="5">
    <source>
        <dbReference type="SAM" id="MobiDB-lite"/>
    </source>
</evidence>
<dbReference type="Pfam" id="PF01565">
    <property type="entry name" value="FAD_binding_4"/>
    <property type="match status" value="1"/>
</dbReference>
<name>A0A8K0W435_9PLEO</name>
<dbReference type="Gene3D" id="3.30.465.10">
    <property type="match status" value="1"/>
</dbReference>